<proteinExistence type="predicted"/>
<dbReference type="Proteomes" id="UP000712713">
    <property type="component" value="Unassembled WGS sequence"/>
</dbReference>
<dbReference type="SUPFAM" id="SSF53822">
    <property type="entry name" value="Periplasmic binding protein-like I"/>
    <property type="match status" value="1"/>
</dbReference>
<name>A0A921JQ06_9ACTN</name>
<dbReference type="Pfam" id="PF00356">
    <property type="entry name" value="LacI"/>
    <property type="match status" value="1"/>
</dbReference>
<protein>
    <submittedName>
        <fullName evidence="5">LacI family transcriptional regulator</fullName>
    </submittedName>
</protein>
<evidence type="ECO:0000256" key="3">
    <source>
        <dbReference type="ARBA" id="ARBA00023163"/>
    </source>
</evidence>
<evidence type="ECO:0000313" key="5">
    <source>
        <dbReference type="EMBL" id="HJE50511.1"/>
    </source>
</evidence>
<evidence type="ECO:0000256" key="1">
    <source>
        <dbReference type="ARBA" id="ARBA00023015"/>
    </source>
</evidence>
<keyword evidence="1" id="KW-0805">Transcription regulation</keyword>
<organism evidence="5 6">
    <name type="scientific">Tessaracoccus flavescens</name>
    <dbReference type="NCBI Taxonomy" id="399497"/>
    <lineage>
        <taxon>Bacteria</taxon>
        <taxon>Bacillati</taxon>
        <taxon>Actinomycetota</taxon>
        <taxon>Actinomycetes</taxon>
        <taxon>Propionibacteriales</taxon>
        <taxon>Propionibacteriaceae</taxon>
        <taxon>Tessaracoccus</taxon>
    </lineage>
</organism>
<reference evidence="5" key="1">
    <citation type="journal article" date="2021" name="PeerJ">
        <title>Extensive microbial diversity within the chicken gut microbiome revealed by metagenomics and culture.</title>
        <authorList>
            <person name="Gilroy R."/>
            <person name="Ravi A."/>
            <person name="Getino M."/>
            <person name="Pursley I."/>
            <person name="Horton D.L."/>
            <person name="Alikhan N.F."/>
            <person name="Baker D."/>
            <person name="Gharbi K."/>
            <person name="Hall N."/>
            <person name="Watson M."/>
            <person name="Adriaenssens E.M."/>
            <person name="Foster-Nyarko E."/>
            <person name="Jarju S."/>
            <person name="Secka A."/>
            <person name="Antonio M."/>
            <person name="Oren A."/>
            <person name="Chaudhuri R.R."/>
            <person name="La Ragione R."/>
            <person name="Hildebrand F."/>
            <person name="Pallen M.J."/>
        </authorList>
    </citation>
    <scope>NUCLEOTIDE SEQUENCE</scope>
    <source>
        <strain evidence="5">ChiGjej3B3-7470</strain>
    </source>
</reference>
<sequence>MAEQSRGRVTIYDVAKEAGVAPSTVSRAFARPGRVNAVTAERIHEAAARLGYRVKPIGRPEVGTATNVLAFVVADVTNPVYAHIMKGFQQEANANGYAVLLLDSHEDAGAEQAAIKTVTPIVDGIALTASRMSDSAINQVVKQCPVVAVNRIVAGLPSVVGDTARGMRRVVEHLATLGHTHLTYLAGPAASWADGIRWRAVSEACHELSLHVRREGPVTPSVQGGFGSFKQWQEHPTTAVIAFNDIMAIGFMKAAQNAGLIIPDDVSVVGVDNSISSVLTTPTLTSVAASTSQIGVRAARALITQLKHRSTPSAETIVVPMELFARESIAPAPQLSK</sequence>
<dbReference type="CDD" id="cd01392">
    <property type="entry name" value="HTH_LacI"/>
    <property type="match status" value="1"/>
</dbReference>
<feature type="domain" description="HTH lacI-type" evidence="4">
    <location>
        <begin position="9"/>
        <end position="63"/>
    </location>
</feature>
<dbReference type="GO" id="GO:0000976">
    <property type="term" value="F:transcription cis-regulatory region binding"/>
    <property type="evidence" value="ECO:0007669"/>
    <property type="project" value="TreeGrafter"/>
</dbReference>
<dbReference type="SUPFAM" id="SSF47413">
    <property type="entry name" value="lambda repressor-like DNA-binding domains"/>
    <property type="match status" value="1"/>
</dbReference>
<dbReference type="Gene3D" id="3.40.50.2300">
    <property type="match status" value="2"/>
</dbReference>
<keyword evidence="2" id="KW-0238">DNA-binding</keyword>
<dbReference type="SMART" id="SM00354">
    <property type="entry name" value="HTH_LACI"/>
    <property type="match status" value="1"/>
</dbReference>
<evidence type="ECO:0000259" key="4">
    <source>
        <dbReference type="PROSITE" id="PS50932"/>
    </source>
</evidence>
<dbReference type="EMBL" id="DYZF01000020">
    <property type="protein sequence ID" value="HJE50511.1"/>
    <property type="molecule type" value="Genomic_DNA"/>
</dbReference>
<gene>
    <name evidence="5" type="ORF">K8V15_00750</name>
</gene>
<dbReference type="Pfam" id="PF13377">
    <property type="entry name" value="Peripla_BP_3"/>
    <property type="match status" value="1"/>
</dbReference>
<dbReference type="InterPro" id="IPR010982">
    <property type="entry name" value="Lambda_DNA-bd_dom_sf"/>
</dbReference>
<accession>A0A921JQ06</accession>
<dbReference type="PANTHER" id="PTHR30146">
    <property type="entry name" value="LACI-RELATED TRANSCRIPTIONAL REPRESSOR"/>
    <property type="match status" value="1"/>
</dbReference>
<evidence type="ECO:0000256" key="2">
    <source>
        <dbReference type="ARBA" id="ARBA00023125"/>
    </source>
</evidence>
<reference evidence="5" key="2">
    <citation type="submission" date="2021-09" db="EMBL/GenBank/DDBJ databases">
        <authorList>
            <person name="Gilroy R."/>
        </authorList>
    </citation>
    <scope>NUCLEOTIDE SEQUENCE</scope>
    <source>
        <strain evidence="5">ChiGjej3B3-7470</strain>
    </source>
</reference>
<dbReference type="InterPro" id="IPR046335">
    <property type="entry name" value="LacI/GalR-like_sensor"/>
</dbReference>
<dbReference type="AlphaFoldDB" id="A0A921JQ06"/>
<dbReference type="GO" id="GO:0003700">
    <property type="term" value="F:DNA-binding transcription factor activity"/>
    <property type="evidence" value="ECO:0007669"/>
    <property type="project" value="TreeGrafter"/>
</dbReference>
<dbReference type="CDD" id="cd06267">
    <property type="entry name" value="PBP1_LacI_sugar_binding-like"/>
    <property type="match status" value="1"/>
</dbReference>
<dbReference type="Gene3D" id="1.10.260.40">
    <property type="entry name" value="lambda repressor-like DNA-binding domains"/>
    <property type="match status" value="1"/>
</dbReference>
<dbReference type="InterPro" id="IPR000843">
    <property type="entry name" value="HTH_LacI"/>
</dbReference>
<dbReference type="PANTHER" id="PTHR30146:SF147">
    <property type="entry name" value="HTH-TYPE TRANSCRIPTIONAL REGULATOR DEGA"/>
    <property type="match status" value="1"/>
</dbReference>
<dbReference type="InterPro" id="IPR028082">
    <property type="entry name" value="Peripla_BP_I"/>
</dbReference>
<evidence type="ECO:0000313" key="6">
    <source>
        <dbReference type="Proteomes" id="UP000712713"/>
    </source>
</evidence>
<keyword evidence="3" id="KW-0804">Transcription</keyword>
<dbReference type="PROSITE" id="PS50932">
    <property type="entry name" value="HTH_LACI_2"/>
    <property type="match status" value="1"/>
</dbReference>
<comment type="caution">
    <text evidence="5">The sequence shown here is derived from an EMBL/GenBank/DDBJ whole genome shotgun (WGS) entry which is preliminary data.</text>
</comment>